<evidence type="ECO:0000313" key="3">
    <source>
        <dbReference type="Proteomes" id="UP000663844"/>
    </source>
</evidence>
<evidence type="ECO:0000313" key="1">
    <source>
        <dbReference type="EMBL" id="CAF1516456.1"/>
    </source>
</evidence>
<organism evidence="2 3">
    <name type="scientific">Adineta steineri</name>
    <dbReference type="NCBI Taxonomy" id="433720"/>
    <lineage>
        <taxon>Eukaryota</taxon>
        <taxon>Metazoa</taxon>
        <taxon>Spiralia</taxon>
        <taxon>Gnathifera</taxon>
        <taxon>Rotifera</taxon>
        <taxon>Eurotatoria</taxon>
        <taxon>Bdelloidea</taxon>
        <taxon>Adinetida</taxon>
        <taxon>Adinetidae</taxon>
        <taxon>Adineta</taxon>
    </lineage>
</organism>
<dbReference type="EMBL" id="CAJOAZ010009372">
    <property type="protein sequence ID" value="CAF4202573.1"/>
    <property type="molecule type" value="Genomic_DNA"/>
</dbReference>
<comment type="caution">
    <text evidence="2">The sequence shown here is derived from an EMBL/GenBank/DDBJ whole genome shotgun (WGS) entry which is preliminary data.</text>
</comment>
<sequence length="149" mass="17267">MFLVQLYIESSDDDDIFNNDMQGGYNNNSKNNERNTPWSLQKTVATIFGKFLDKTETLNFWQYGIDLELVACKQKLFSRKQYDTQTEQEAPLKMKQYASYDCTTLGELYFQETITSTKNINNLTDELPDIITTTTKSNKKSLSAQPRWG</sequence>
<reference evidence="2" key="1">
    <citation type="submission" date="2021-02" db="EMBL/GenBank/DDBJ databases">
        <authorList>
            <person name="Nowell W R."/>
        </authorList>
    </citation>
    <scope>NUCLEOTIDE SEQUENCE</scope>
</reference>
<dbReference type="EMBL" id="CAJNOG010002758">
    <property type="protein sequence ID" value="CAF1516456.1"/>
    <property type="molecule type" value="Genomic_DNA"/>
</dbReference>
<dbReference type="Proteomes" id="UP000663845">
    <property type="component" value="Unassembled WGS sequence"/>
</dbReference>
<proteinExistence type="predicted"/>
<evidence type="ECO:0000313" key="2">
    <source>
        <dbReference type="EMBL" id="CAF4202573.1"/>
    </source>
</evidence>
<protein>
    <submittedName>
        <fullName evidence="2">Uncharacterized protein</fullName>
    </submittedName>
</protein>
<name>A0A820C3Y5_9BILA</name>
<dbReference type="Proteomes" id="UP000663844">
    <property type="component" value="Unassembled WGS sequence"/>
</dbReference>
<dbReference type="AlphaFoldDB" id="A0A820C3Y5"/>
<gene>
    <name evidence="1" type="ORF">JYZ213_LOCUS44327</name>
    <name evidence="2" type="ORF">OXD698_LOCUS40909</name>
</gene>
<accession>A0A820C3Y5</accession>